<dbReference type="OrthoDB" id="66510at2759"/>
<name>A0A9W8HHZ6_9FUNG</name>
<protein>
    <submittedName>
        <fullName evidence="2">Uncharacterized protein</fullName>
    </submittedName>
</protein>
<keyword evidence="3" id="KW-1185">Reference proteome</keyword>
<evidence type="ECO:0000313" key="2">
    <source>
        <dbReference type="EMBL" id="KAJ2781929.1"/>
    </source>
</evidence>
<feature type="region of interest" description="Disordered" evidence="1">
    <location>
        <begin position="1"/>
        <end position="25"/>
    </location>
</feature>
<organism evidence="2 3">
    <name type="scientific">Coemansia javaensis</name>
    <dbReference type="NCBI Taxonomy" id="2761396"/>
    <lineage>
        <taxon>Eukaryota</taxon>
        <taxon>Fungi</taxon>
        <taxon>Fungi incertae sedis</taxon>
        <taxon>Zoopagomycota</taxon>
        <taxon>Kickxellomycotina</taxon>
        <taxon>Kickxellomycetes</taxon>
        <taxon>Kickxellales</taxon>
        <taxon>Kickxellaceae</taxon>
        <taxon>Coemansia</taxon>
    </lineage>
</organism>
<evidence type="ECO:0000256" key="1">
    <source>
        <dbReference type="SAM" id="MobiDB-lite"/>
    </source>
</evidence>
<gene>
    <name evidence="2" type="ORF">H4R18_002570</name>
</gene>
<feature type="compositionally biased region" description="Acidic residues" evidence="1">
    <location>
        <begin position="1"/>
        <end position="11"/>
    </location>
</feature>
<reference evidence="2" key="1">
    <citation type="submission" date="2022-07" db="EMBL/GenBank/DDBJ databases">
        <title>Phylogenomic reconstructions and comparative analyses of Kickxellomycotina fungi.</title>
        <authorList>
            <person name="Reynolds N.K."/>
            <person name="Stajich J.E."/>
            <person name="Barry K."/>
            <person name="Grigoriev I.V."/>
            <person name="Crous P."/>
            <person name="Smith M.E."/>
        </authorList>
    </citation>
    <scope>NUCLEOTIDE SEQUENCE</scope>
    <source>
        <strain evidence="2">NBRC 105414</strain>
    </source>
</reference>
<dbReference type="Proteomes" id="UP001140217">
    <property type="component" value="Unassembled WGS sequence"/>
</dbReference>
<accession>A0A9W8HHZ6</accession>
<feature type="compositionally biased region" description="Low complexity" evidence="1">
    <location>
        <begin position="13"/>
        <end position="22"/>
    </location>
</feature>
<sequence length="175" mass="18694">MRGYDTDDDDAGSLRSAGARASCDSADSRVRLLSGYDVAPPPPPPLGPAAGDAACRAADLEHILARQARMPCLGAQRVVLTGAQRRGMQMATLATAVDRMGRLRYADQDCATARDRRASDIEGFFDRLDRLAVDKLSGQRFSLDAAAAAAAPPPPPPPGPQYQHHHQIQHRVSCP</sequence>
<comment type="caution">
    <text evidence="2">The sequence shown here is derived from an EMBL/GenBank/DDBJ whole genome shotgun (WGS) entry which is preliminary data.</text>
</comment>
<feature type="compositionally biased region" description="Pro residues" evidence="1">
    <location>
        <begin position="151"/>
        <end position="160"/>
    </location>
</feature>
<dbReference type="EMBL" id="JANBUL010000088">
    <property type="protein sequence ID" value="KAJ2781929.1"/>
    <property type="molecule type" value="Genomic_DNA"/>
</dbReference>
<proteinExistence type="predicted"/>
<dbReference type="AlphaFoldDB" id="A0A9W8HHZ6"/>
<feature type="region of interest" description="Disordered" evidence="1">
    <location>
        <begin position="144"/>
        <end position="175"/>
    </location>
</feature>
<evidence type="ECO:0000313" key="3">
    <source>
        <dbReference type="Proteomes" id="UP001140217"/>
    </source>
</evidence>